<accession>G2YTL4</accession>
<sequence length="84" mass="9173">MSAAPLCIAALCPSHVYARWWGASQVGVAIACFLSVPLASIILSRVAPSLFISFFGFVIFLSGLAFALARWEVLGRGWMWKIRV</sequence>
<evidence type="ECO:0000313" key="2">
    <source>
        <dbReference type="EMBL" id="CCD54774.1"/>
    </source>
</evidence>
<dbReference type="HOGENOM" id="CLU_2527203_0_0_1"/>
<keyword evidence="1" id="KW-0472">Membrane</keyword>
<dbReference type="AlphaFoldDB" id="G2YTL4"/>
<reference evidence="3" key="1">
    <citation type="journal article" date="2011" name="PLoS Genet.">
        <title>Genomic analysis of the necrotrophic fungal pathogens Sclerotinia sclerotiorum and Botrytis cinerea.</title>
        <authorList>
            <person name="Amselem J."/>
            <person name="Cuomo C.A."/>
            <person name="van Kan J.A."/>
            <person name="Viaud M."/>
            <person name="Benito E.P."/>
            <person name="Couloux A."/>
            <person name="Coutinho P.M."/>
            <person name="de Vries R.P."/>
            <person name="Dyer P.S."/>
            <person name="Fillinger S."/>
            <person name="Fournier E."/>
            <person name="Gout L."/>
            <person name="Hahn M."/>
            <person name="Kohn L."/>
            <person name="Lapalu N."/>
            <person name="Plummer K.M."/>
            <person name="Pradier J.M."/>
            <person name="Quevillon E."/>
            <person name="Sharon A."/>
            <person name="Simon A."/>
            <person name="ten Have A."/>
            <person name="Tudzynski B."/>
            <person name="Tudzynski P."/>
            <person name="Wincker P."/>
            <person name="Andrew M."/>
            <person name="Anthouard V."/>
            <person name="Beever R.E."/>
            <person name="Beffa R."/>
            <person name="Benoit I."/>
            <person name="Bouzid O."/>
            <person name="Brault B."/>
            <person name="Chen Z."/>
            <person name="Choquer M."/>
            <person name="Collemare J."/>
            <person name="Cotton P."/>
            <person name="Danchin E.G."/>
            <person name="Da Silva C."/>
            <person name="Gautier A."/>
            <person name="Giraud C."/>
            <person name="Giraud T."/>
            <person name="Gonzalez C."/>
            <person name="Grossetete S."/>
            <person name="Guldener U."/>
            <person name="Henrissat B."/>
            <person name="Howlett B.J."/>
            <person name="Kodira C."/>
            <person name="Kretschmer M."/>
            <person name="Lappartient A."/>
            <person name="Leroch M."/>
            <person name="Levis C."/>
            <person name="Mauceli E."/>
            <person name="Neuveglise C."/>
            <person name="Oeser B."/>
            <person name="Pearson M."/>
            <person name="Poulain J."/>
            <person name="Poussereau N."/>
            <person name="Quesneville H."/>
            <person name="Rascle C."/>
            <person name="Schumacher J."/>
            <person name="Segurens B."/>
            <person name="Sexton A."/>
            <person name="Silva E."/>
            <person name="Sirven C."/>
            <person name="Soanes D.M."/>
            <person name="Talbot N.J."/>
            <person name="Templeton M."/>
            <person name="Yandava C."/>
            <person name="Yarden O."/>
            <person name="Zeng Q."/>
            <person name="Rollins J.A."/>
            <person name="Lebrun M.H."/>
            <person name="Dickman M."/>
        </authorList>
    </citation>
    <scope>NUCLEOTIDE SEQUENCE [LARGE SCALE GENOMIC DNA]</scope>
    <source>
        <strain evidence="3">T4</strain>
    </source>
</reference>
<gene>
    <name evidence="2" type="ORF">BofuT4_uP160630.1</name>
</gene>
<dbReference type="EMBL" id="FQ790352">
    <property type="protein sequence ID" value="CCD54774.1"/>
    <property type="molecule type" value="Genomic_DNA"/>
</dbReference>
<dbReference type="OrthoDB" id="6499973at2759"/>
<evidence type="ECO:0000256" key="1">
    <source>
        <dbReference type="SAM" id="Phobius"/>
    </source>
</evidence>
<dbReference type="Proteomes" id="UP000008177">
    <property type="component" value="Unplaced contigs"/>
</dbReference>
<feature type="transmembrane region" description="Helical" evidence="1">
    <location>
        <begin position="28"/>
        <end position="44"/>
    </location>
</feature>
<keyword evidence="1" id="KW-0812">Transmembrane</keyword>
<evidence type="ECO:0000313" key="3">
    <source>
        <dbReference type="Proteomes" id="UP000008177"/>
    </source>
</evidence>
<protein>
    <submittedName>
        <fullName evidence="2">Uncharacterized protein</fullName>
    </submittedName>
</protein>
<proteinExistence type="predicted"/>
<keyword evidence="1" id="KW-1133">Transmembrane helix</keyword>
<organism evidence="2 3">
    <name type="scientific">Botryotinia fuckeliana (strain T4)</name>
    <name type="common">Noble rot fungus</name>
    <name type="synonym">Botrytis cinerea</name>
    <dbReference type="NCBI Taxonomy" id="999810"/>
    <lineage>
        <taxon>Eukaryota</taxon>
        <taxon>Fungi</taxon>
        <taxon>Dikarya</taxon>
        <taxon>Ascomycota</taxon>
        <taxon>Pezizomycotina</taxon>
        <taxon>Leotiomycetes</taxon>
        <taxon>Helotiales</taxon>
        <taxon>Sclerotiniaceae</taxon>
        <taxon>Botrytis</taxon>
    </lineage>
</organism>
<feature type="transmembrane region" description="Helical" evidence="1">
    <location>
        <begin position="51"/>
        <end position="71"/>
    </location>
</feature>
<dbReference type="InParanoid" id="G2YTL4"/>
<name>G2YTL4_BOTF4</name>